<dbReference type="Proteomes" id="UP000615455">
    <property type="component" value="Unassembled WGS sequence"/>
</dbReference>
<dbReference type="EMBL" id="BMHE01000051">
    <property type="protein sequence ID" value="GGA07012.1"/>
    <property type="molecule type" value="Genomic_DNA"/>
</dbReference>
<keyword evidence="3" id="KW-1185">Reference proteome</keyword>
<protein>
    <recommendedName>
        <fullName evidence="4">DUF5668 domain-containing protein</fullName>
    </recommendedName>
</protein>
<keyword evidence="1" id="KW-0472">Membrane</keyword>
<evidence type="ECO:0000313" key="2">
    <source>
        <dbReference type="EMBL" id="GGA07012.1"/>
    </source>
</evidence>
<dbReference type="RefSeq" id="WP_189019045.1">
    <property type="nucleotide sequence ID" value="NZ_BMHE01000051.1"/>
</dbReference>
<feature type="transmembrane region" description="Helical" evidence="1">
    <location>
        <begin position="53"/>
        <end position="81"/>
    </location>
</feature>
<comment type="caution">
    <text evidence="2">The sequence shown here is derived from an EMBL/GenBank/DDBJ whole genome shotgun (WGS) entry which is preliminary data.</text>
</comment>
<organism evidence="2 3">
    <name type="scientific">Paenibacillus marchantiophytorum</name>
    <dbReference type="NCBI Taxonomy" id="1619310"/>
    <lineage>
        <taxon>Bacteria</taxon>
        <taxon>Bacillati</taxon>
        <taxon>Bacillota</taxon>
        <taxon>Bacilli</taxon>
        <taxon>Bacillales</taxon>
        <taxon>Paenibacillaceae</taxon>
        <taxon>Paenibacillus</taxon>
    </lineage>
</organism>
<accession>A0ABQ1FD02</accession>
<evidence type="ECO:0000256" key="1">
    <source>
        <dbReference type="SAM" id="Phobius"/>
    </source>
</evidence>
<keyword evidence="1" id="KW-1133">Transmembrane helix</keyword>
<gene>
    <name evidence="2" type="ORF">GCM10008018_61060</name>
</gene>
<evidence type="ECO:0008006" key="4">
    <source>
        <dbReference type="Google" id="ProtNLM"/>
    </source>
</evidence>
<feature type="transmembrane region" description="Helical" evidence="1">
    <location>
        <begin position="9"/>
        <end position="33"/>
    </location>
</feature>
<sequence length="98" mass="11004">MRLDRSKSIALLFITVGLLICLHQFGHLMGWLVPVSMVVLGYVGIKNDKKIGWLIFGIGALILTFKLSGLLILGLAVWMLVYGFRMLKKQDVSSNHEF</sequence>
<name>A0ABQ1FD02_9BACL</name>
<proteinExistence type="predicted"/>
<reference evidence="3" key="1">
    <citation type="journal article" date="2019" name="Int. J. Syst. Evol. Microbiol.">
        <title>The Global Catalogue of Microorganisms (GCM) 10K type strain sequencing project: providing services to taxonomists for standard genome sequencing and annotation.</title>
        <authorList>
            <consortium name="The Broad Institute Genomics Platform"/>
            <consortium name="The Broad Institute Genome Sequencing Center for Infectious Disease"/>
            <person name="Wu L."/>
            <person name="Ma J."/>
        </authorList>
    </citation>
    <scope>NUCLEOTIDE SEQUENCE [LARGE SCALE GENOMIC DNA]</scope>
    <source>
        <strain evidence="3">CGMCC 1.15043</strain>
    </source>
</reference>
<keyword evidence="1" id="KW-0812">Transmembrane</keyword>
<evidence type="ECO:0000313" key="3">
    <source>
        <dbReference type="Proteomes" id="UP000615455"/>
    </source>
</evidence>